<comment type="similarity">
    <text evidence="2">Belongs to the ABC-2 integral membrane protein family.</text>
</comment>
<sequence>MFERIREMVIKEFSQVFRDRRMKAIIFVTPILQLLMFGYAVTTDVKNITTAVYDLDRSYESRELARRLESSGYFTITSTPASPEELGELIDRGKVLAAVQVNRGFGRDLARGIPTEVQVIVDGTDSNTASVAMDYATRVIARFGKDMGSRAMTRPLAKTGRVDLRPRAWYNPDLRSRNYNVPGVIAIIIMLTSLLLTAMAVVREREIGTMEQLMVTPLKPVELILGKTIPFAVISFFDMALVTTVGVFWFGIPIKGSLPLLTLATGIYLLSVLGIGLFISTISRTQQQALMATFLFYIPAVLLSGFMFPIENMPEAIQYGTFLNPLRYFLVIIRGIFLKGNGIGVLWPQLAALLALGVAVMSLSALRFRKRLG</sequence>
<dbReference type="GO" id="GO:0140359">
    <property type="term" value="F:ABC-type transporter activity"/>
    <property type="evidence" value="ECO:0007669"/>
    <property type="project" value="InterPro"/>
</dbReference>
<keyword evidence="5 8" id="KW-0812">Transmembrane</keyword>
<keyword evidence="3" id="KW-0813">Transport</keyword>
<dbReference type="Proteomes" id="UP000007073">
    <property type="component" value="Chromosome"/>
</dbReference>
<feature type="transmembrane region" description="Helical" evidence="8">
    <location>
        <begin position="258"/>
        <end position="282"/>
    </location>
</feature>
<feature type="transmembrane region" description="Helical" evidence="8">
    <location>
        <begin position="179"/>
        <end position="202"/>
    </location>
</feature>
<feature type="transmembrane region" description="Helical" evidence="8">
    <location>
        <begin position="289"/>
        <end position="310"/>
    </location>
</feature>
<reference evidence="10 11" key="2">
    <citation type="journal article" date="2009" name="BMC Microbiol.">
        <title>The genome sequence of Geobacter metallireducens: features of metabolism, physiology and regulation common and dissimilar to Geobacter sulfurreducens.</title>
        <authorList>
            <person name="Aklujkar M."/>
            <person name="Krushkal J."/>
            <person name="DiBartolo G."/>
            <person name="Lapidus A."/>
            <person name="Land M.L."/>
            <person name="Lovley D.R."/>
        </authorList>
    </citation>
    <scope>NUCLEOTIDE SEQUENCE [LARGE SCALE GENOMIC DNA]</scope>
    <source>
        <strain evidence="11">ATCC 53774 / DSM 7210 / GS-15</strain>
    </source>
</reference>
<keyword evidence="7 8" id="KW-0472">Membrane</keyword>
<dbReference type="PANTHER" id="PTHR30294">
    <property type="entry name" value="MEMBRANE COMPONENT OF ABC TRANSPORTER YHHJ-RELATED"/>
    <property type="match status" value="1"/>
</dbReference>
<dbReference type="InterPro" id="IPR051449">
    <property type="entry name" value="ABC-2_transporter_component"/>
</dbReference>
<keyword evidence="11" id="KW-1185">Reference proteome</keyword>
<evidence type="ECO:0000313" key="10">
    <source>
        <dbReference type="EMBL" id="ABB33669.1"/>
    </source>
</evidence>
<reference evidence="10 11" key="1">
    <citation type="submission" date="2005-10" db="EMBL/GenBank/DDBJ databases">
        <title>Complete sequence of Geobacter metallireducens GS-15.</title>
        <authorList>
            <consortium name="US DOE Joint Genome Institute"/>
            <person name="Copeland A."/>
            <person name="Lucas S."/>
            <person name="Lapidus A."/>
            <person name="Barry K."/>
            <person name="Detter J.C."/>
            <person name="Glavina T."/>
            <person name="Hammon N."/>
            <person name="Israni S."/>
            <person name="Pitluck S."/>
            <person name="Di Bartolo G."/>
            <person name="Chain P."/>
            <person name="Schmutz J."/>
            <person name="Larimer F."/>
            <person name="Land M."/>
            <person name="Kyrpides N."/>
            <person name="Ivanova N."/>
            <person name="Richardson P."/>
        </authorList>
    </citation>
    <scope>NUCLEOTIDE SEQUENCE [LARGE SCALE GENOMIC DNA]</scope>
    <source>
        <strain evidence="11">ATCC 53774 / DSM 7210 / GS-15</strain>
    </source>
</reference>
<dbReference type="AlphaFoldDB" id="Q39Q05"/>
<dbReference type="EMBL" id="CP000148">
    <property type="protein sequence ID" value="ABB33669.1"/>
    <property type="molecule type" value="Genomic_DNA"/>
</dbReference>
<dbReference type="GO" id="GO:0005886">
    <property type="term" value="C:plasma membrane"/>
    <property type="evidence" value="ECO:0007669"/>
    <property type="project" value="UniProtKB-SubCell"/>
</dbReference>
<proteinExistence type="inferred from homology"/>
<evidence type="ECO:0000256" key="6">
    <source>
        <dbReference type="ARBA" id="ARBA00022989"/>
    </source>
</evidence>
<keyword evidence="4" id="KW-1003">Cell membrane</keyword>
<dbReference type="eggNOG" id="COG0842">
    <property type="taxonomic scope" value="Bacteria"/>
</dbReference>
<evidence type="ECO:0000259" key="9">
    <source>
        <dbReference type="PROSITE" id="PS51012"/>
    </source>
</evidence>
<feature type="transmembrane region" description="Helical" evidence="8">
    <location>
        <begin position="316"/>
        <end position="338"/>
    </location>
</feature>
<feature type="domain" description="ABC transmembrane type-2" evidence="9">
    <location>
        <begin position="146"/>
        <end position="371"/>
    </location>
</feature>
<dbReference type="STRING" id="269799.Gmet_3460"/>
<dbReference type="InterPro" id="IPR047817">
    <property type="entry name" value="ABC2_TM_bact-type"/>
</dbReference>
<comment type="subcellular location">
    <subcellularLocation>
        <location evidence="1">Cell membrane</location>
        <topology evidence="1">Multi-pass membrane protein</topology>
    </subcellularLocation>
</comment>
<evidence type="ECO:0000256" key="2">
    <source>
        <dbReference type="ARBA" id="ARBA00007783"/>
    </source>
</evidence>
<evidence type="ECO:0000256" key="1">
    <source>
        <dbReference type="ARBA" id="ARBA00004651"/>
    </source>
</evidence>
<evidence type="ECO:0000313" key="11">
    <source>
        <dbReference type="Proteomes" id="UP000007073"/>
    </source>
</evidence>
<evidence type="ECO:0000256" key="5">
    <source>
        <dbReference type="ARBA" id="ARBA00022692"/>
    </source>
</evidence>
<feature type="transmembrane region" description="Helical" evidence="8">
    <location>
        <begin position="21"/>
        <end position="41"/>
    </location>
</feature>
<evidence type="ECO:0000256" key="8">
    <source>
        <dbReference type="SAM" id="Phobius"/>
    </source>
</evidence>
<evidence type="ECO:0000256" key="7">
    <source>
        <dbReference type="ARBA" id="ARBA00023136"/>
    </source>
</evidence>
<dbReference type="HOGENOM" id="CLU_039483_8_3_7"/>
<evidence type="ECO:0000256" key="4">
    <source>
        <dbReference type="ARBA" id="ARBA00022475"/>
    </source>
</evidence>
<dbReference type="RefSeq" id="WP_004513911.1">
    <property type="nucleotide sequence ID" value="NC_007517.1"/>
</dbReference>
<dbReference type="KEGG" id="gme:Gmet_3460"/>
<feature type="transmembrane region" description="Helical" evidence="8">
    <location>
        <begin position="350"/>
        <end position="368"/>
    </location>
</feature>
<name>Q39Q05_GEOMG</name>
<gene>
    <name evidence="10" type="primary">ybhR-2</name>
    <name evidence="10" type="ordered locus">Gmet_3460</name>
</gene>
<organism evidence="10 11">
    <name type="scientific">Geobacter metallireducens (strain ATCC 53774 / DSM 7210 / GS-15)</name>
    <dbReference type="NCBI Taxonomy" id="269799"/>
    <lineage>
        <taxon>Bacteria</taxon>
        <taxon>Pseudomonadati</taxon>
        <taxon>Thermodesulfobacteriota</taxon>
        <taxon>Desulfuromonadia</taxon>
        <taxon>Geobacterales</taxon>
        <taxon>Geobacteraceae</taxon>
        <taxon>Geobacter</taxon>
    </lineage>
</organism>
<evidence type="ECO:0000256" key="3">
    <source>
        <dbReference type="ARBA" id="ARBA00022448"/>
    </source>
</evidence>
<protein>
    <submittedName>
        <fullName evidence="10">ABC transporter, membrane protein</fullName>
    </submittedName>
</protein>
<dbReference type="PROSITE" id="PS51012">
    <property type="entry name" value="ABC_TM2"/>
    <property type="match status" value="1"/>
</dbReference>
<dbReference type="PANTHER" id="PTHR30294:SF29">
    <property type="entry name" value="MULTIDRUG ABC TRANSPORTER PERMEASE YBHS-RELATED"/>
    <property type="match status" value="1"/>
</dbReference>
<dbReference type="InterPro" id="IPR013525">
    <property type="entry name" value="ABC2_TM"/>
</dbReference>
<keyword evidence="6 8" id="KW-1133">Transmembrane helix</keyword>
<feature type="transmembrane region" description="Helical" evidence="8">
    <location>
        <begin position="223"/>
        <end position="252"/>
    </location>
</feature>
<dbReference type="Gene3D" id="3.40.1710.10">
    <property type="entry name" value="abc type-2 transporter like domain"/>
    <property type="match status" value="1"/>
</dbReference>
<dbReference type="Pfam" id="PF12698">
    <property type="entry name" value="ABC2_membrane_3"/>
    <property type="match status" value="1"/>
</dbReference>
<accession>Q39Q05</accession>